<feature type="region of interest" description="Disordered" evidence="6">
    <location>
        <begin position="110"/>
        <end position="176"/>
    </location>
</feature>
<dbReference type="PANTHER" id="PTHR43670:SF73">
    <property type="entry name" value="INACTIVE PROTEIN RESTRICTED TEV MOVEMENT 2-LIKE"/>
    <property type="match status" value="1"/>
</dbReference>
<protein>
    <submittedName>
        <fullName evidence="9">Inactive protein RESTRICTED TEV MOVEMENT 2-like</fullName>
    </submittedName>
</protein>
<evidence type="ECO:0000256" key="2">
    <source>
        <dbReference type="ARBA" id="ARBA00022475"/>
    </source>
</evidence>
<dbReference type="GO" id="GO:0034605">
    <property type="term" value="P:cellular response to heat"/>
    <property type="evidence" value="ECO:0007669"/>
    <property type="project" value="TreeGrafter"/>
</dbReference>
<dbReference type="PANTHER" id="PTHR43670">
    <property type="entry name" value="HEAT SHOCK PROTEIN 26"/>
    <property type="match status" value="1"/>
</dbReference>
<evidence type="ECO:0000256" key="1">
    <source>
        <dbReference type="ARBA" id="ARBA00004162"/>
    </source>
</evidence>
<feature type="domain" description="SHSP" evidence="8">
    <location>
        <begin position="12"/>
        <end position="117"/>
    </location>
</feature>
<evidence type="ECO:0000256" key="7">
    <source>
        <dbReference type="SAM" id="Phobius"/>
    </source>
</evidence>
<reference evidence="10" key="2">
    <citation type="submission" date="2019-10" db="EMBL/GenBank/DDBJ databases">
        <title>A de novo genome assembly of a pear dwarfing rootstock.</title>
        <authorList>
            <person name="Wang F."/>
            <person name="Wang J."/>
            <person name="Li S."/>
            <person name="Zhang Y."/>
            <person name="Fang M."/>
            <person name="Ma L."/>
            <person name="Zhao Y."/>
            <person name="Jiang S."/>
        </authorList>
    </citation>
    <scope>NUCLEOTIDE SEQUENCE [LARGE SCALE GENOMIC DNA]</scope>
</reference>
<comment type="subcellular location">
    <subcellularLocation>
        <location evidence="1">Cell membrane</location>
        <topology evidence="1">Single-pass membrane protein</topology>
    </subcellularLocation>
</comment>
<gene>
    <name evidence="9" type="ORF">D8674_021804</name>
</gene>
<dbReference type="SUPFAM" id="SSF49764">
    <property type="entry name" value="HSP20-like chaperones"/>
    <property type="match status" value="1"/>
</dbReference>
<keyword evidence="3" id="KW-0611">Plant defense</keyword>
<reference evidence="9 10" key="3">
    <citation type="submission" date="2019-11" db="EMBL/GenBank/DDBJ databases">
        <title>A de novo genome assembly of a pear dwarfing rootstock.</title>
        <authorList>
            <person name="Wang F."/>
            <person name="Wang J."/>
            <person name="Li S."/>
            <person name="Zhang Y."/>
            <person name="Fang M."/>
            <person name="Ma L."/>
            <person name="Zhao Y."/>
            <person name="Jiang S."/>
        </authorList>
    </citation>
    <scope>NUCLEOTIDE SEQUENCE [LARGE SCALE GENOMIC DNA]</scope>
    <source>
        <strain evidence="9">S2</strain>
        <tissue evidence="9">Leaf</tissue>
    </source>
</reference>
<keyword evidence="2" id="KW-1003">Cell membrane</keyword>
<reference evidence="9 10" key="1">
    <citation type="submission" date="2019-09" db="EMBL/GenBank/DDBJ databases">
        <authorList>
            <person name="Ou C."/>
        </authorList>
    </citation>
    <scope>NUCLEOTIDE SEQUENCE [LARGE SCALE GENOMIC DNA]</scope>
    <source>
        <strain evidence="9">S2</strain>
        <tissue evidence="9">Leaf</tissue>
    </source>
</reference>
<dbReference type="GO" id="GO:0006952">
    <property type="term" value="P:defense response"/>
    <property type="evidence" value="ECO:0007669"/>
    <property type="project" value="UniProtKB-KW"/>
</dbReference>
<dbReference type="CDD" id="cd06464">
    <property type="entry name" value="ACD_sHsps-like"/>
    <property type="match status" value="1"/>
</dbReference>
<comment type="similarity">
    <text evidence="4 5">Belongs to the small heat shock protein (HSP20) family.</text>
</comment>
<dbReference type="Gene3D" id="2.60.40.790">
    <property type="match status" value="1"/>
</dbReference>
<dbReference type="AlphaFoldDB" id="A0A5N5GI54"/>
<proteinExistence type="inferred from homology"/>
<dbReference type="InterPro" id="IPR002068">
    <property type="entry name" value="A-crystallin/Hsp20_dom"/>
</dbReference>
<name>A0A5N5GI54_9ROSA</name>
<keyword evidence="7" id="KW-1133">Transmembrane helix</keyword>
<dbReference type="EMBL" id="SMOL01000402">
    <property type="protein sequence ID" value="KAB2615216.1"/>
    <property type="molecule type" value="Genomic_DNA"/>
</dbReference>
<organism evidence="9 10">
    <name type="scientific">Pyrus ussuriensis x Pyrus communis</name>
    <dbReference type="NCBI Taxonomy" id="2448454"/>
    <lineage>
        <taxon>Eukaryota</taxon>
        <taxon>Viridiplantae</taxon>
        <taxon>Streptophyta</taxon>
        <taxon>Embryophyta</taxon>
        <taxon>Tracheophyta</taxon>
        <taxon>Spermatophyta</taxon>
        <taxon>Magnoliopsida</taxon>
        <taxon>eudicotyledons</taxon>
        <taxon>Gunneridae</taxon>
        <taxon>Pentapetalae</taxon>
        <taxon>rosids</taxon>
        <taxon>fabids</taxon>
        <taxon>Rosales</taxon>
        <taxon>Rosaceae</taxon>
        <taxon>Amygdaloideae</taxon>
        <taxon>Maleae</taxon>
        <taxon>Pyrus</taxon>
    </lineage>
</organism>
<evidence type="ECO:0000256" key="4">
    <source>
        <dbReference type="PROSITE-ProRule" id="PRU00285"/>
    </source>
</evidence>
<evidence type="ECO:0000259" key="8">
    <source>
        <dbReference type="PROSITE" id="PS01031"/>
    </source>
</evidence>
<dbReference type="Proteomes" id="UP000327157">
    <property type="component" value="Chromosome 3"/>
</dbReference>
<dbReference type="Pfam" id="PF00011">
    <property type="entry name" value="HSP20"/>
    <property type="match status" value="1"/>
</dbReference>
<evidence type="ECO:0000256" key="5">
    <source>
        <dbReference type="RuleBase" id="RU003616"/>
    </source>
</evidence>
<evidence type="ECO:0000256" key="6">
    <source>
        <dbReference type="SAM" id="MobiDB-lite"/>
    </source>
</evidence>
<accession>A0A5N5GI54</accession>
<keyword evidence="7" id="KW-0472">Membrane</keyword>
<feature type="transmembrane region" description="Helical" evidence="7">
    <location>
        <begin position="223"/>
        <end position="241"/>
    </location>
</feature>
<evidence type="ECO:0000313" key="9">
    <source>
        <dbReference type="EMBL" id="KAB2615216.1"/>
    </source>
</evidence>
<dbReference type="PROSITE" id="PS01031">
    <property type="entry name" value="SHSP"/>
    <property type="match status" value="1"/>
</dbReference>
<dbReference type="InterPro" id="IPR008978">
    <property type="entry name" value="HSP20-like_chaperone"/>
</dbReference>
<dbReference type="OrthoDB" id="1431247at2759"/>
<dbReference type="GO" id="GO:0005886">
    <property type="term" value="C:plasma membrane"/>
    <property type="evidence" value="ECO:0007669"/>
    <property type="project" value="UniProtKB-SubCell"/>
</dbReference>
<comment type="caution">
    <text evidence="9">The sequence shown here is derived from an EMBL/GenBank/DDBJ whole genome shotgun (WGS) entry which is preliminary data.</text>
</comment>
<evidence type="ECO:0000256" key="3">
    <source>
        <dbReference type="ARBA" id="ARBA00022821"/>
    </source>
</evidence>
<keyword evidence="7" id="KW-0812">Transmembrane</keyword>
<sequence>MEVKPNSATINRVYEDIKPSEEWAREEACDTLLVYLQGFRKENLRIQVTFANQNLRVLGERPLGHDNKWQRFYMEFPIPSNCDTNAISAKFENDILYVKLPKLIDLAAVKSNEKPQKPPTTAEAPKPQNHTPTTEAPKPQKPISTGDLPHPQKRTHANQEQNKKHNGGSHVNKSTEKLEEIRAKKAEEDSTKEVYKRAIFRDERNAGGVDMRHRAQGYNYKQVIQGLVMAFVFILVLGLYVKHVSSM</sequence>
<evidence type="ECO:0000313" key="10">
    <source>
        <dbReference type="Proteomes" id="UP000327157"/>
    </source>
</evidence>
<keyword evidence="10" id="KW-1185">Reference proteome</keyword>